<evidence type="ECO:0000256" key="7">
    <source>
        <dbReference type="RuleBase" id="RU003879"/>
    </source>
</evidence>
<dbReference type="EMBL" id="FTOM01000002">
    <property type="protein sequence ID" value="SIS70273.1"/>
    <property type="molecule type" value="Genomic_DNA"/>
</dbReference>
<keyword evidence="9" id="KW-1185">Reference proteome</keyword>
<reference evidence="9" key="1">
    <citation type="submission" date="2017-01" db="EMBL/GenBank/DDBJ databases">
        <authorList>
            <person name="Varghese N."/>
            <person name="Submissions S."/>
        </authorList>
    </citation>
    <scope>NUCLEOTIDE SEQUENCE [LARGE SCALE GENOMIC DNA]</scope>
    <source>
        <strain evidence="9">DSM 18714</strain>
    </source>
</reference>
<evidence type="ECO:0000256" key="5">
    <source>
        <dbReference type="ARBA" id="ARBA00022989"/>
    </source>
</evidence>
<dbReference type="GO" id="GO:0005886">
    <property type="term" value="C:plasma membrane"/>
    <property type="evidence" value="ECO:0007669"/>
    <property type="project" value="UniProtKB-SubCell"/>
</dbReference>
<dbReference type="RefSeq" id="WP_076364649.1">
    <property type="nucleotide sequence ID" value="NZ_FTOM01000002.1"/>
</dbReference>
<dbReference type="InterPro" id="IPR003400">
    <property type="entry name" value="ExbD"/>
</dbReference>
<gene>
    <name evidence="8" type="ORF">SAMN05421795_102702</name>
</gene>
<dbReference type="STRING" id="407234.SAMN05421795_102702"/>
<protein>
    <submittedName>
        <fullName evidence="8">Biopolymer transport protein ExbD</fullName>
    </submittedName>
</protein>
<comment type="subcellular location">
    <subcellularLocation>
        <location evidence="1">Cell membrane</location>
        <topology evidence="1">Single-pass membrane protein</topology>
    </subcellularLocation>
    <subcellularLocation>
        <location evidence="7">Cell membrane</location>
        <topology evidence="7">Single-pass type II membrane protein</topology>
    </subcellularLocation>
</comment>
<keyword evidence="3" id="KW-1003">Cell membrane</keyword>
<keyword evidence="7" id="KW-0813">Transport</keyword>
<dbReference type="GO" id="GO:0022857">
    <property type="term" value="F:transmembrane transporter activity"/>
    <property type="evidence" value="ECO:0007669"/>
    <property type="project" value="InterPro"/>
</dbReference>
<dbReference type="PANTHER" id="PTHR30558">
    <property type="entry name" value="EXBD MEMBRANE COMPONENT OF PMF-DRIVEN MACROMOLECULE IMPORT SYSTEM"/>
    <property type="match status" value="1"/>
</dbReference>
<keyword evidence="4 7" id="KW-0812">Transmembrane</keyword>
<name>A0A1N7L909_9RHOB</name>
<evidence type="ECO:0000256" key="2">
    <source>
        <dbReference type="ARBA" id="ARBA00005811"/>
    </source>
</evidence>
<keyword evidence="6" id="KW-0472">Membrane</keyword>
<evidence type="ECO:0000256" key="6">
    <source>
        <dbReference type="ARBA" id="ARBA00023136"/>
    </source>
</evidence>
<evidence type="ECO:0000256" key="4">
    <source>
        <dbReference type="ARBA" id="ARBA00022692"/>
    </source>
</evidence>
<keyword evidence="7" id="KW-0653">Protein transport</keyword>
<evidence type="ECO:0000313" key="8">
    <source>
        <dbReference type="EMBL" id="SIS70273.1"/>
    </source>
</evidence>
<keyword evidence="5" id="KW-1133">Transmembrane helix</keyword>
<dbReference type="OrthoDB" id="8479787at2"/>
<organism evidence="8 9">
    <name type="scientific">Phaeovulum vinaykumarii</name>
    <dbReference type="NCBI Taxonomy" id="407234"/>
    <lineage>
        <taxon>Bacteria</taxon>
        <taxon>Pseudomonadati</taxon>
        <taxon>Pseudomonadota</taxon>
        <taxon>Alphaproteobacteria</taxon>
        <taxon>Rhodobacterales</taxon>
        <taxon>Paracoccaceae</taxon>
        <taxon>Phaeovulum</taxon>
    </lineage>
</organism>
<evidence type="ECO:0000313" key="9">
    <source>
        <dbReference type="Proteomes" id="UP000186098"/>
    </source>
</evidence>
<evidence type="ECO:0000256" key="1">
    <source>
        <dbReference type="ARBA" id="ARBA00004162"/>
    </source>
</evidence>
<proteinExistence type="inferred from homology"/>
<sequence>MDFAPYPRRPRGGLTLLPMINVVFLLLIFFLLAAQIRPAPPFTTELPELSDPARLAEEARGRFTLYLGADGRLGFRDRAGEAARVLADLAAARRAHCAVHDCTAEAPQLILRADRAVPAARLAGLLPRIAGAGFGRIALVAQGRAAVDRTSGGQGGGQGGG</sequence>
<accession>A0A1N7L909</accession>
<dbReference type="AlphaFoldDB" id="A0A1N7L909"/>
<dbReference type="GO" id="GO:0015031">
    <property type="term" value="P:protein transport"/>
    <property type="evidence" value="ECO:0007669"/>
    <property type="project" value="UniProtKB-KW"/>
</dbReference>
<comment type="similarity">
    <text evidence="2 7">Belongs to the ExbD/TolR family.</text>
</comment>
<dbReference type="Pfam" id="PF02472">
    <property type="entry name" value="ExbD"/>
    <property type="match status" value="1"/>
</dbReference>
<evidence type="ECO:0000256" key="3">
    <source>
        <dbReference type="ARBA" id="ARBA00022475"/>
    </source>
</evidence>
<dbReference type="Proteomes" id="UP000186098">
    <property type="component" value="Unassembled WGS sequence"/>
</dbReference>